<dbReference type="Proteomes" id="UP000799438">
    <property type="component" value="Unassembled WGS sequence"/>
</dbReference>
<organism evidence="1 2">
    <name type="scientific">Aplosporella prunicola CBS 121167</name>
    <dbReference type="NCBI Taxonomy" id="1176127"/>
    <lineage>
        <taxon>Eukaryota</taxon>
        <taxon>Fungi</taxon>
        <taxon>Dikarya</taxon>
        <taxon>Ascomycota</taxon>
        <taxon>Pezizomycotina</taxon>
        <taxon>Dothideomycetes</taxon>
        <taxon>Dothideomycetes incertae sedis</taxon>
        <taxon>Botryosphaeriales</taxon>
        <taxon>Aplosporellaceae</taxon>
        <taxon>Aplosporella</taxon>
    </lineage>
</organism>
<keyword evidence="2" id="KW-1185">Reference proteome</keyword>
<evidence type="ECO:0000313" key="2">
    <source>
        <dbReference type="Proteomes" id="UP000799438"/>
    </source>
</evidence>
<dbReference type="GeneID" id="54301200"/>
<reference evidence="1" key="1">
    <citation type="journal article" date="2020" name="Stud. Mycol.">
        <title>101 Dothideomycetes genomes: a test case for predicting lifestyles and emergence of pathogens.</title>
        <authorList>
            <person name="Haridas S."/>
            <person name="Albert R."/>
            <person name="Binder M."/>
            <person name="Bloem J."/>
            <person name="Labutti K."/>
            <person name="Salamov A."/>
            <person name="Andreopoulos B."/>
            <person name="Baker S."/>
            <person name="Barry K."/>
            <person name="Bills G."/>
            <person name="Bluhm B."/>
            <person name="Cannon C."/>
            <person name="Castanera R."/>
            <person name="Culley D."/>
            <person name="Daum C."/>
            <person name="Ezra D."/>
            <person name="Gonzalez J."/>
            <person name="Henrissat B."/>
            <person name="Kuo A."/>
            <person name="Liang C."/>
            <person name="Lipzen A."/>
            <person name="Lutzoni F."/>
            <person name="Magnuson J."/>
            <person name="Mondo S."/>
            <person name="Nolan M."/>
            <person name="Ohm R."/>
            <person name="Pangilinan J."/>
            <person name="Park H.-J."/>
            <person name="Ramirez L."/>
            <person name="Alfaro M."/>
            <person name="Sun H."/>
            <person name="Tritt A."/>
            <person name="Yoshinaga Y."/>
            <person name="Zwiers L.-H."/>
            <person name="Turgeon B."/>
            <person name="Goodwin S."/>
            <person name="Spatafora J."/>
            <person name="Crous P."/>
            <person name="Grigoriev I."/>
        </authorList>
    </citation>
    <scope>NUCLEOTIDE SEQUENCE</scope>
    <source>
        <strain evidence="1">CBS 121167</strain>
    </source>
</reference>
<sequence>MYTCAASCCNRSVRSCRGRHDRVRLLRVWLPSGGMVSDTDASPAPQDHCRIAEEGSGIAGMAWAFVDPYEGVFIDRSSRAEAGGGVVWRRDDASGRELLWGRGETFPQPPTSIHLHPPSSNLLTTYLCHVHETTVYSPFSRRVVSQDTATDTPMVTGMLSHDPWL</sequence>
<evidence type="ECO:0000313" key="1">
    <source>
        <dbReference type="EMBL" id="KAF2135576.1"/>
    </source>
</evidence>
<gene>
    <name evidence="1" type="ORF">K452DRAFT_313885</name>
</gene>
<accession>A0A6A6AVG2</accession>
<protein>
    <submittedName>
        <fullName evidence="1">Uncharacterized protein</fullName>
    </submittedName>
</protein>
<dbReference type="AlphaFoldDB" id="A0A6A6AVG2"/>
<dbReference type="EMBL" id="ML995569">
    <property type="protein sequence ID" value="KAF2135576.1"/>
    <property type="molecule type" value="Genomic_DNA"/>
</dbReference>
<dbReference type="RefSeq" id="XP_033391294.1">
    <property type="nucleotide sequence ID" value="XM_033543703.1"/>
</dbReference>
<name>A0A6A6AVG2_9PEZI</name>
<proteinExistence type="predicted"/>